<dbReference type="InterPro" id="IPR055170">
    <property type="entry name" value="GFO_IDH_MocA-like_dom"/>
</dbReference>
<dbReference type="Proteomes" id="UP001210770">
    <property type="component" value="Chromosome"/>
</dbReference>
<protein>
    <submittedName>
        <fullName evidence="3">Gfo/Idh/MocA family oxidoreductase</fullName>
    </submittedName>
</protein>
<feature type="domain" description="GFO/IDH/MocA-like oxidoreductase" evidence="2">
    <location>
        <begin position="131"/>
        <end position="252"/>
    </location>
</feature>
<sequence length="322" mass="34481">MTTDKNLVLLGGAHVHLSDHLAHIEQRGWRVSHVFDRDEARQEALCGQFKASGVALSDLARLDMRGAIVCSETVFHEEDITAALNAGLPVFVEKPMAGSAEAARRCADLACEKGLVLATGYFLRKSAALNQLHESIARGALGRVLEARGRFSHDGGYADWLDLDCWMTDPARACYGGFVDEAVHVIDLLQWLVGPIASGHAVTGNALGWPVDDHGAALIHFATPPATGVVEAGWTDSEMRLELDIVGEAGWARLRAGVLDFGRRGQQKPVESIELPPLDAGEGVEPFLDTLEGKDATGLVPPQDAAQVNVLLDAMKLKRGGS</sequence>
<dbReference type="PANTHER" id="PTHR43708">
    <property type="entry name" value="CONSERVED EXPRESSED OXIDOREDUCTASE (EUROFUNG)"/>
    <property type="match status" value="1"/>
</dbReference>
<dbReference type="Pfam" id="PF22725">
    <property type="entry name" value="GFO_IDH_MocA_C3"/>
    <property type="match status" value="1"/>
</dbReference>
<evidence type="ECO:0000313" key="3">
    <source>
        <dbReference type="EMBL" id="WCE71018.1"/>
    </source>
</evidence>
<evidence type="ECO:0000259" key="2">
    <source>
        <dbReference type="Pfam" id="PF22725"/>
    </source>
</evidence>
<dbReference type="InterPro" id="IPR000683">
    <property type="entry name" value="Gfo/Idh/MocA-like_OxRdtase_N"/>
</dbReference>
<reference evidence="3" key="1">
    <citation type="submission" date="2023-01" db="EMBL/GenBank/DDBJ databases">
        <title>Comparative genomic analysis of cold water coral derived Sulfitobacter faviae: insights into their metabolism and habitat adaptation.</title>
        <authorList>
            <person name="Guo Y."/>
            <person name="Lin S."/>
            <person name="Huang Z."/>
            <person name="Tang K."/>
            <person name="Wang X."/>
        </authorList>
    </citation>
    <scope>NUCLEOTIDE SEQUENCE</scope>
    <source>
        <strain evidence="3">SCSIO W_1865</strain>
    </source>
</reference>
<dbReference type="Gene3D" id="3.40.50.720">
    <property type="entry name" value="NAD(P)-binding Rossmann-like Domain"/>
    <property type="match status" value="1"/>
</dbReference>
<organism evidence="3 4">
    <name type="scientific">Sulfitobacter faviae</name>
    <dbReference type="NCBI Taxonomy" id="1775881"/>
    <lineage>
        <taxon>Bacteria</taxon>
        <taxon>Pseudomonadati</taxon>
        <taxon>Pseudomonadota</taxon>
        <taxon>Alphaproteobacteria</taxon>
        <taxon>Rhodobacterales</taxon>
        <taxon>Roseobacteraceae</taxon>
        <taxon>Sulfitobacter</taxon>
    </lineage>
</organism>
<dbReference type="SUPFAM" id="SSF51735">
    <property type="entry name" value="NAD(P)-binding Rossmann-fold domains"/>
    <property type="match status" value="1"/>
</dbReference>
<dbReference type="Pfam" id="PF01408">
    <property type="entry name" value="GFO_IDH_MocA"/>
    <property type="match status" value="1"/>
</dbReference>
<evidence type="ECO:0000259" key="1">
    <source>
        <dbReference type="Pfam" id="PF01408"/>
    </source>
</evidence>
<dbReference type="InterPro" id="IPR051317">
    <property type="entry name" value="Gfo/Idh/MocA_oxidoreduct"/>
</dbReference>
<proteinExistence type="predicted"/>
<dbReference type="GO" id="GO:0000166">
    <property type="term" value="F:nucleotide binding"/>
    <property type="evidence" value="ECO:0007669"/>
    <property type="project" value="InterPro"/>
</dbReference>
<gene>
    <name evidence="3" type="ORF">PL336_04030</name>
</gene>
<dbReference type="PANTHER" id="PTHR43708:SF4">
    <property type="entry name" value="OXIDOREDUCTASE YCEM-RELATED"/>
    <property type="match status" value="1"/>
</dbReference>
<dbReference type="InterPro" id="IPR036291">
    <property type="entry name" value="NAD(P)-bd_dom_sf"/>
</dbReference>
<dbReference type="Gene3D" id="3.30.360.10">
    <property type="entry name" value="Dihydrodipicolinate Reductase, domain 2"/>
    <property type="match status" value="1"/>
</dbReference>
<accession>A0AAX3LQS1</accession>
<name>A0AAX3LQS1_9RHOB</name>
<evidence type="ECO:0000313" key="4">
    <source>
        <dbReference type="Proteomes" id="UP001210770"/>
    </source>
</evidence>
<dbReference type="SUPFAM" id="SSF55347">
    <property type="entry name" value="Glyceraldehyde-3-phosphate dehydrogenase-like, C-terminal domain"/>
    <property type="match status" value="1"/>
</dbReference>
<dbReference type="RefSeq" id="WP_271689207.1">
    <property type="nucleotide sequence ID" value="NZ_CP116423.1"/>
</dbReference>
<dbReference type="AlphaFoldDB" id="A0AAX3LQS1"/>
<feature type="domain" description="Gfo/Idh/MocA-like oxidoreductase N-terminal" evidence="1">
    <location>
        <begin position="18"/>
        <end position="121"/>
    </location>
</feature>
<dbReference type="EMBL" id="CP116423">
    <property type="protein sequence ID" value="WCE71018.1"/>
    <property type="molecule type" value="Genomic_DNA"/>
</dbReference>